<proteinExistence type="predicted"/>
<evidence type="ECO:0000313" key="3">
    <source>
        <dbReference type="Proteomes" id="UP000029227"/>
    </source>
</evidence>
<dbReference type="Proteomes" id="UP000029227">
    <property type="component" value="Unassembled WGS sequence"/>
</dbReference>
<evidence type="ECO:0000259" key="1">
    <source>
        <dbReference type="Pfam" id="PF01225"/>
    </source>
</evidence>
<name>A0A090QTI0_9GAMM</name>
<keyword evidence="2" id="KW-0436">Ligase</keyword>
<dbReference type="Pfam" id="PF01225">
    <property type="entry name" value="Mur_ligase"/>
    <property type="match status" value="1"/>
</dbReference>
<dbReference type="PANTHER" id="PTHR23135:SF4">
    <property type="entry name" value="UDP-N-ACETYLMURAMOYL-L-ALANYL-D-GLUTAMATE--2,6-DIAMINOPIMELATE LIGASE MURE HOMOLOG, CHLOROPLASTIC"/>
    <property type="match status" value="1"/>
</dbReference>
<dbReference type="Gene3D" id="3.40.1190.10">
    <property type="entry name" value="Mur-like, catalytic domain"/>
    <property type="match status" value="1"/>
</dbReference>
<dbReference type="InterPro" id="IPR000713">
    <property type="entry name" value="Mur_ligase_N"/>
</dbReference>
<dbReference type="PANTHER" id="PTHR23135">
    <property type="entry name" value="MUR LIGASE FAMILY MEMBER"/>
    <property type="match status" value="1"/>
</dbReference>
<dbReference type="Gene3D" id="3.40.1390.10">
    <property type="entry name" value="MurE/MurF, N-terminal domain"/>
    <property type="match status" value="1"/>
</dbReference>
<feature type="domain" description="Mur ligase N-terminal catalytic" evidence="1">
    <location>
        <begin position="32"/>
        <end position="110"/>
    </location>
</feature>
<reference evidence="2 3" key="1">
    <citation type="journal article" date="2014" name="Genome Announc.">
        <title>Draft Genome Sequences of Two Vibrionaceae Species, Vibrio ponticus C121 and Photobacterium aphoticum C119, Isolated as Coral Reef Microbiota.</title>
        <authorList>
            <person name="Al-saari N."/>
            <person name="Meirelles P.M."/>
            <person name="Mino S."/>
            <person name="Suda W."/>
            <person name="Oshima K."/>
            <person name="Hattori M."/>
            <person name="Ohkuma M."/>
            <person name="Thompson F.L."/>
            <person name="Gomez-Gil B."/>
            <person name="Sawabe T."/>
            <person name="Sawabe T."/>
        </authorList>
    </citation>
    <scope>NUCLEOTIDE SEQUENCE [LARGE SCALE GENOMIC DNA]</scope>
    <source>
        <strain evidence="2 3">JCM 19237</strain>
    </source>
</reference>
<dbReference type="InterPro" id="IPR036565">
    <property type="entry name" value="Mur-like_cat_sf"/>
</dbReference>
<dbReference type="EMBL" id="BBMN01000011">
    <property type="protein sequence ID" value="GAL06465.1"/>
    <property type="molecule type" value="Genomic_DNA"/>
</dbReference>
<dbReference type="SUPFAM" id="SSF53623">
    <property type="entry name" value="MurD-like peptide ligases, catalytic domain"/>
    <property type="match status" value="1"/>
</dbReference>
<dbReference type="GO" id="GO:0008765">
    <property type="term" value="F:UDP-N-acetylmuramoylalanyl-D-glutamate-2,6-diaminopimelate ligase activity"/>
    <property type="evidence" value="ECO:0007669"/>
    <property type="project" value="UniProtKB-EC"/>
</dbReference>
<evidence type="ECO:0000313" key="2">
    <source>
        <dbReference type="EMBL" id="GAL06465.1"/>
    </source>
</evidence>
<dbReference type="SUPFAM" id="SSF63418">
    <property type="entry name" value="MurE/MurF N-terminal domain"/>
    <property type="match status" value="1"/>
</dbReference>
<dbReference type="STRING" id="754436.JCM19237_2556"/>
<dbReference type="eggNOG" id="COG0769">
    <property type="taxonomic scope" value="Bacteria"/>
</dbReference>
<dbReference type="GO" id="GO:0005524">
    <property type="term" value="F:ATP binding"/>
    <property type="evidence" value="ECO:0007669"/>
    <property type="project" value="InterPro"/>
</dbReference>
<dbReference type="EC" id="6.3.2.13" evidence="2"/>
<organism evidence="2 3">
    <name type="scientific">Photobacterium aphoticum</name>
    <dbReference type="NCBI Taxonomy" id="754436"/>
    <lineage>
        <taxon>Bacteria</taxon>
        <taxon>Pseudomonadati</taxon>
        <taxon>Pseudomonadota</taxon>
        <taxon>Gammaproteobacteria</taxon>
        <taxon>Vibrionales</taxon>
        <taxon>Vibrionaceae</taxon>
        <taxon>Photobacterium</taxon>
    </lineage>
</organism>
<protein>
    <submittedName>
        <fullName evidence="2">UDP-N-acetylmuramoylalanyl-D-glutamate-2,6-diaminopimelate ligase</fullName>
        <ecNumber evidence="2">6.3.2.13</ecNumber>
    </submittedName>
</protein>
<dbReference type="AlphaFoldDB" id="A0A090QTI0"/>
<dbReference type="InterPro" id="IPR035911">
    <property type="entry name" value="MurE/MurF_N"/>
</dbReference>
<gene>
    <name evidence="2" type="ORF">JCM19237_2556</name>
</gene>
<sequence length="153" mass="15930">MPESKQSTPLGALLAPWLQAEALPASVSALSVSGMTLDSRHVKQGDVFVAVKGHSVDGRQFMAKAIENGAAAVLTHNDDNTFSLTEQNGVAVIALPSLNTLLSAIAKRFYGAPDEALSLIAVTGTNGKTTISQLLAQWANLLGHQGRGHGHHG</sequence>
<comment type="caution">
    <text evidence="2">The sequence shown here is derived from an EMBL/GenBank/DDBJ whole genome shotgun (WGS) entry which is preliminary data.</text>
</comment>
<accession>A0A090QTI0</accession>